<organism evidence="2">
    <name type="scientific">Cacopsylla melanoneura</name>
    <dbReference type="NCBI Taxonomy" id="428564"/>
    <lineage>
        <taxon>Eukaryota</taxon>
        <taxon>Metazoa</taxon>
        <taxon>Ecdysozoa</taxon>
        <taxon>Arthropoda</taxon>
        <taxon>Hexapoda</taxon>
        <taxon>Insecta</taxon>
        <taxon>Pterygota</taxon>
        <taxon>Neoptera</taxon>
        <taxon>Paraneoptera</taxon>
        <taxon>Hemiptera</taxon>
        <taxon>Sternorrhyncha</taxon>
        <taxon>Psylloidea</taxon>
        <taxon>Psyllidae</taxon>
        <taxon>Psyllinae</taxon>
        <taxon>Cacopsylla</taxon>
    </lineage>
</organism>
<feature type="region of interest" description="Disordered" evidence="1">
    <location>
        <begin position="174"/>
        <end position="196"/>
    </location>
</feature>
<proteinExistence type="predicted"/>
<accession>A0A8D8UMI4</accession>
<protein>
    <submittedName>
        <fullName evidence="2">Uncharacterized protein</fullName>
    </submittedName>
</protein>
<dbReference type="EMBL" id="HBUF01344291">
    <property type="protein sequence ID" value="CAG6707581.1"/>
    <property type="molecule type" value="Transcribed_RNA"/>
</dbReference>
<name>A0A8D8UMI4_9HEMI</name>
<dbReference type="EMBL" id="HBUF01318922">
    <property type="protein sequence ID" value="CAG6694611.1"/>
    <property type="molecule type" value="Transcribed_RNA"/>
</dbReference>
<reference evidence="2" key="1">
    <citation type="submission" date="2021-05" db="EMBL/GenBank/DDBJ databases">
        <authorList>
            <person name="Alioto T."/>
            <person name="Alioto T."/>
            <person name="Gomez Garrido J."/>
        </authorList>
    </citation>
    <scope>NUCLEOTIDE SEQUENCE</scope>
</reference>
<sequence>MNCDHVEATLSEQTTPIKRKDIKPVIYNDPKPEKSRQLRPRNSKETKNLTNNSQWPLHNLKHSTRLAKHILQRTRYQTRNTSSEQSKPVDLKGVEPLKREYHKDTKPVIFKKAKPKKCDEVRPIKSKVANKITRSYCVEISTAPISDSRQNSRYSVRIAKRILRSKRYQLRSKTLREAEQNETNCNSLKEDKPRTS</sequence>
<dbReference type="EMBL" id="HBUF01318920">
    <property type="protein sequence ID" value="CAG6694607.1"/>
    <property type="molecule type" value="Transcribed_RNA"/>
</dbReference>
<dbReference type="AlphaFoldDB" id="A0A8D8UMI4"/>
<feature type="compositionally biased region" description="Basic and acidic residues" evidence="1">
    <location>
        <begin position="30"/>
        <end position="47"/>
    </location>
</feature>
<evidence type="ECO:0000256" key="1">
    <source>
        <dbReference type="SAM" id="MobiDB-lite"/>
    </source>
</evidence>
<evidence type="ECO:0000313" key="2">
    <source>
        <dbReference type="EMBL" id="CAG6707581.1"/>
    </source>
</evidence>
<feature type="region of interest" description="Disordered" evidence="1">
    <location>
        <begin position="1"/>
        <end position="55"/>
    </location>
</feature>
<dbReference type="EMBL" id="HBUF01344290">
    <property type="protein sequence ID" value="CAG6707579.1"/>
    <property type="molecule type" value="Transcribed_RNA"/>
</dbReference>